<evidence type="ECO:0000313" key="11">
    <source>
        <dbReference type="Proteomes" id="UP000274822"/>
    </source>
</evidence>
<dbReference type="AlphaFoldDB" id="A0A433QZZ7"/>
<sequence length="273" mass="29775">MFTGIIEHMGTVVSIVPQDTSSSGGNGWSVTVGDSSVVLTDCHIGDSIAVNGTCLTVTEFDKDWFKLGIAPETLRKTNLEALLNPGSFPILRSGDLKVGDKVNLERAMAAGQRFGGHMVQVLFSLFRSCAHCPSESRRTKTGVGHVDSPATITSITPEENSLWFRFTLPDSSLLPYIIPKGFIAIDGTSLTVCDVNDRERWFTIMMIAHTQNHVVQAKKQVGDRVNIEVDMVGKYALKHVEGLFAGLTGKGREGEESILEKLVRNVLEEKGKI</sequence>
<dbReference type="EC" id="2.5.1.9" evidence="3"/>
<organism evidence="10 11">
    <name type="scientific">Jimgerdemannia flammicorona</name>
    <dbReference type="NCBI Taxonomy" id="994334"/>
    <lineage>
        <taxon>Eukaryota</taxon>
        <taxon>Fungi</taxon>
        <taxon>Fungi incertae sedis</taxon>
        <taxon>Mucoromycota</taxon>
        <taxon>Mucoromycotina</taxon>
        <taxon>Endogonomycetes</taxon>
        <taxon>Endogonales</taxon>
        <taxon>Endogonaceae</taxon>
        <taxon>Jimgerdemannia</taxon>
    </lineage>
</organism>
<dbReference type="SUPFAM" id="SSF63380">
    <property type="entry name" value="Riboflavin synthase domain-like"/>
    <property type="match status" value="2"/>
</dbReference>
<dbReference type="PROSITE" id="PS51177">
    <property type="entry name" value="LUMAZINE_BIND"/>
    <property type="match status" value="2"/>
</dbReference>
<feature type="domain" description="Lumazine-binding" evidence="9">
    <location>
        <begin position="1"/>
        <end position="117"/>
    </location>
</feature>
<dbReference type="FunFam" id="2.40.30.20:FF:000004">
    <property type="entry name" value="Riboflavin synthase, alpha subunit"/>
    <property type="match status" value="1"/>
</dbReference>
<accession>A0A433QZZ7</accession>
<dbReference type="InterPro" id="IPR026017">
    <property type="entry name" value="Lumazine-bd_dom"/>
</dbReference>
<evidence type="ECO:0000256" key="4">
    <source>
        <dbReference type="ARBA" id="ARBA00013950"/>
    </source>
</evidence>
<dbReference type="PANTHER" id="PTHR21098">
    <property type="entry name" value="RIBOFLAVIN SYNTHASE ALPHA CHAIN"/>
    <property type="match status" value="1"/>
</dbReference>
<evidence type="ECO:0000256" key="6">
    <source>
        <dbReference type="ARBA" id="ARBA00022679"/>
    </source>
</evidence>
<evidence type="ECO:0000256" key="5">
    <source>
        <dbReference type="ARBA" id="ARBA00022619"/>
    </source>
</evidence>
<proteinExistence type="predicted"/>
<evidence type="ECO:0000256" key="8">
    <source>
        <dbReference type="PROSITE-ProRule" id="PRU00524"/>
    </source>
</evidence>
<dbReference type="Gene3D" id="2.40.30.20">
    <property type="match status" value="2"/>
</dbReference>
<keyword evidence="5" id="KW-0686">Riboflavin biosynthesis</keyword>
<gene>
    <name evidence="10" type="ORF">BC938DRAFT_471643</name>
</gene>
<evidence type="ECO:0000313" key="10">
    <source>
        <dbReference type="EMBL" id="RUS35360.1"/>
    </source>
</evidence>
<dbReference type="CDD" id="cd00402">
    <property type="entry name" value="Riboflavin_synthase_like"/>
    <property type="match status" value="1"/>
</dbReference>
<protein>
    <recommendedName>
        <fullName evidence="4">Riboflavin synthase</fullName>
        <ecNumber evidence="3">2.5.1.9</ecNumber>
    </recommendedName>
</protein>
<evidence type="ECO:0000256" key="1">
    <source>
        <dbReference type="ARBA" id="ARBA00002803"/>
    </source>
</evidence>
<comment type="pathway">
    <text evidence="2">Cofactor biosynthesis; riboflavin biosynthesis; riboflavin from 2-hydroxy-3-oxobutyl phosphate and 5-amino-6-(D-ribitylamino)uracil: step 2/2.</text>
</comment>
<name>A0A433QZZ7_9FUNG</name>
<dbReference type="Pfam" id="PF00677">
    <property type="entry name" value="Lum_binding"/>
    <property type="match status" value="2"/>
</dbReference>
<feature type="domain" description="Lumazine-binding" evidence="9">
    <location>
        <begin position="141"/>
        <end position="240"/>
    </location>
</feature>
<evidence type="ECO:0000256" key="2">
    <source>
        <dbReference type="ARBA" id="ARBA00004887"/>
    </source>
</evidence>
<dbReference type="InterPro" id="IPR017938">
    <property type="entry name" value="Riboflavin_synthase-like_b-brl"/>
</dbReference>
<dbReference type="InterPro" id="IPR001783">
    <property type="entry name" value="Lumazine-bd"/>
</dbReference>
<dbReference type="PANTHER" id="PTHR21098:SF0">
    <property type="entry name" value="RIBOFLAVIN SYNTHASE"/>
    <property type="match status" value="1"/>
</dbReference>
<evidence type="ECO:0000256" key="7">
    <source>
        <dbReference type="ARBA" id="ARBA00022737"/>
    </source>
</evidence>
<keyword evidence="6" id="KW-0808">Transferase</keyword>
<dbReference type="EMBL" id="RBNJ01000120">
    <property type="protein sequence ID" value="RUS35360.1"/>
    <property type="molecule type" value="Genomic_DNA"/>
</dbReference>
<dbReference type="Proteomes" id="UP000274822">
    <property type="component" value="Unassembled WGS sequence"/>
</dbReference>
<keyword evidence="7" id="KW-0677">Repeat</keyword>
<dbReference type="InterPro" id="IPR023366">
    <property type="entry name" value="ATP_synth_asu-like_sf"/>
</dbReference>
<comment type="function">
    <text evidence="1">Catalyzes the dismutation of two molecules of 6,7-dimethyl-8-ribityllumazine, resulting in the formation of riboflavin and 5-amino-6-(D-ribitylamino)uracil.</text>
</comment>
<dbReference type="GO" id="GO:0009231">
    <property type="term" value="P:riboflavin biosynthetic process"/>
    <property type="evidence" value="ECO:0007669"/>
    <property type="project" value="UniProtKB-KW"/>
</dbReference>
<feature type="repeat" description="Lumazine-binding" evidence="8">
    <location>
        <begin position="1"/>
        <end position="117"/>
    </location>
</feature>
<feature type="repeat" description="Lumazine-binding" evidence="8">
    <location>
        <begin position="141"/>
        <end position="240"/>
    </location>
</feature>
<comment type="caution">
    <text evidence="10">The sequence shown here is derived from an EMBL/GenBank/DDBJ whole genome shotgun (WGS) entry which is preliminary data.</text>
</comment>
<dbReference type="FunFam" id="2.40.30.20:FF:000006">
    <property type="entry name" value="Riboflavin synthase, alpha subunit"/>
    <property type="match status" value="1"/>
</dbReference>
<evidence type="ECO:0000256" key="3">
    <source>
        <dbReference type="ARBA" id="ARBA00012827"/>
    </source>
</evidence>
<reference evidence="10 11" key="1">
    <citation type="journal article" date="2018" name="New Phytol.">
        <title>Phylogenomics of Endogonaceae and evolution of mycorrhizas within Mucoromycota.</title>
        <authorList>
            <person name="Chang Y."/>
            <person name="Desiro A."/>
            <person name="Na H."/>
            <person name="Sandor L."/>
            <person name="Lipzen A."/>
            <person name="Clum A."/>
            <person name="Barry K."/>
            <person name="Grigoriev I.V."/>
            <person name="Martin F.M."/>
            <person name="Stajich J.E."/>
            <person name="Smith M.E."/>
            <person name="Bonito G."/>
            <person name="Spatafora J.W."/>
        </authorList>
    </citation>
    <scope>NUCLEOTIDE SEQUENCE [LARGE SCALE GENOMIC DNA]</scope>
    <source>
        <strain evidence="10 11">AD002</strain>
    </source>
</reference>
<evidence type="ECO:0000259" key="9">
    <source>
        <dbReference type="PROSITE" id="PS51177"/>
    </source>
</evidence>
<keyword evidence="11" id="KW-1185">Reference proteome</keyword>
<dbReference type="GO" id="GO:0004746">
    <property type="term" value="F:riboflavin synthase activity"/>
    <property type="evidence" value="ECO:0007669"/>
    <property type="project" value="UniProtKB-EC"/>
</dbReference>